<dbReference type="InterPro" id="IPR000760">
    <property type="entry name" value="Inositol_monophosphatase-like"/>
</dbReference>
<dbReference type="Proteomes" id="UP000236286">
    <property type="component" value="Unassembled WGS sequence"/>
</dbReference>
<evidence type="ECO:0000256" key="4">
    <source>
        <dbReference type="ARBA" id="ARBA00022801"/>
    </source>
</evidence>
<evidence type="ECO:0000256" key="1">
    <source>
        <dbReference type="ARBA" id="ARBA00001946"/>
    </source>
</evidence>
<dbReference type="InterPro" id="IPR011809">
    <property type="entry name" value="His_9_proposed"/>
</dbReference>
<dbReference type="GO" id="GO:0000105">
    <property type="term" value="P:L-histidine biosynthetic process"/>
    <property type="evidence" value="ECO:0007669"/>
    <property type="project" value="UniProtKB-UniRule"/>
</dbReference>
<evidence type="ECO:0000313" key="8">
    <source>
        <dbReference type="EMBL" id="PNG27989.1"/>
    </source>
</evidence>
<dbReference type="GO" id="GO:0004401">
    <property type="term" value="F:histidinol-phosphatase activity"/>
    <property type="evidence" value="ECO:0007669"/>
    <property type="project" value="UniProtKB-UniRule"/>
</dbReference>
<dbReference type="PRINTS" id="PR00377">
    <property type="entry name" value="IMPHPHTASES"/>
</dbReference>
<feature type="binding site" evidence="7">
    <location>
        <position position="70"/>
    </location>
    <ligand>
        <name>Mg(2+)</name>
        <dbReference type="ChEBI" id="CHEBI:18420"/>
        <label>1</label>
        <note>catalytic</note>
    </ligand>
</feature>
<dbReference type="NCBIfam" id="TIGR02067">
    <property type="entry name" value="his_9_HisN"/>
    <property type="match status" value="1"/>
</dbReference>
<dbReference type="CDD" id="cd01641">
    <property type="entry name" value="Bacterial_IMPase_like_1"/>
    <property type="match status" value="1"/>
</dbReference>
<proteinExistence type="inferred from homology"/>
<keyword evidence="4" id="KW-0378">Hydrolase</keyword>
<dbReference type="OrthoDB" id="9785695at2"/>
<dbReference type="SUPFAM" id="SSF56655">
    <property type="entry name" value="Carbohydrate phosphatase"/>
    <property type="match status" value="1"/>
</dbReference>
<comment type="similarity">
    <text evidence="2">Belongs to the inositol monophosphatase superfamily.</text>
</comment>
<evidence type="ECO:0000313" key="9">
    <source>
        <dbReference type="Proteomes" id="UP000236286"/>
    </source>
</evidence>
<comment type="caution">
    <text evidence="8">The sequence shown here is derived from an EMBL/GenBank/DDBJ whole genome shotgun (WGS) entry which is preliminary data.</text>
</comment>
<feature type="binding site" evidence="7">
    <location>
        <position position="88"/>
    </location>
    <ligand>
        <name>Mg(2+)</name>
        <dbReference type="ChEBI" id="CHEBI:18420"/>
        <label>1</label>
        <note>catalytic</note>
    </ligand>
</feature>
<dbReference type="EC" id="3.1.3.15" evidence="6"/>
<gene>
    <name evidence="8" type="primary">hisN</name>
    <name evidence="8" type="ORF">CR492_00565</name>
</gene>
<dbReference type="FunFam" id="3.30.540.10:FF:000030">
    <property type="entry name" value="Inositol monophosphatase"/>
    <property type="match status" value="1"/>
</dbReference>
<dbReference type="InterPro" id="IPR051090">
    <property type="entry name" value="Inositol_monoP_superfamily"/>
</dbReference>
<dbReference type="PANTHER" id="PTHR43200:SF6">
    <property type="entry name" value="3'(2'),5'-BISPHOSPHATE NUCLEOTIDASE"/>
    <property type="match status" value="1"/>
</dbReference>
<evidence type="ECO:0000256" key="3">
    <source>
        <dbReference type="ARBA" id="ARBA00022723"/>
    </source>
</evidence>
<protein>
    <recommendedName>
        <fullName evidence="6">Histidinol-phosphatase</fullName>
        <ecNumber evidence="6">3.1.3.15</ecNumber>
    </recommendedName>
</protein>
<dbReference type="PANTHER" id="PTHR43200">
    <property type="entry name" value="PHOSPHATASE"/>
    <property type="match status" value="1"/>
</dbReference>
<dbReference type="Gene3D" id="3.30.540.10">
    <property type="entry name" value="Fructose-1,6-Bisphosphatase, subunit A, domain 1"/>
    <property type="match status" value="1"/>
</dbReference>
<evidence type="ECO:0000256" key="5">
    <source>
        <dbReference type="ARBA" id="ARBA00022842"/>
    </source>
</evidence>
<feature type="binding site" evidence="7">
    <location>
        <position position="86"/>
    </location>
    <ligand>
        <name>Mg(2+)</name>
        <dbReference type="ChEBI" id="CHEBI:18420"/>
        <label>1</label>
        <note>catalytic</note>
    </ligand>
</feature>
<reference evidence="8 9" key="1">
    <citation type="submission" date="2017-10" db="EMBL/GenBank/DDBJ databases">
        <title>Genome announcement of Methylocella silvestris TVC from permafrost.</title>
        <authorList>
            <person name="Wang J."/>
            <person name="Geng K."/>
            <person name="Ul-Haque F."/>
            <person name="Crombie A.T."/>
            <person name="Street L.E."/>
            <person name="Wookey P.A."/>
            <person name="Murrell J.C."/>
            <person name="Pratscher J."/>
        </authorList>
    </citation>
    <scope>NUCLEOTIDE SEQUENCE [LARGE SCALE GENOMIC DNA]</scope>
    <source>
        <strain evidence="8 9">TVC</strain>
    </source>
</reference>
<evidence type="ECO:0000256" key="2">
    <source>
        <dbReference type="ARBA" id="ARBA00009759"/>
    </source>
</evidence>
<comment type="cofactor">
    <cofactor evidence="1 7">
        <name>Mg(2+)</name>
        <dbReference type="ChEBI" id="CHEBI:18420"/>
    </cofactor>
</comment>
<dbReference type="Pfam" id="PF00459">
    <property type="entry name" value="Inositol_P"/>
    <property type="match status" value="1"/>
</dbReference>
<feature type="binding site" evidence="7">
    <location>
        <position position="89"/>
    </location>
    <ligand>
        <name>Mg(2+)</name>
        <dbReference type="ChEBI" id="CHEBI:18420"/>
        <label>1</label>
        <note>catalytic</note>
    </ligand>
</feature>
<evidence type="ECO:0000256" key="6">
    <source>
        <dbReference type="NCBIfam" id="TIGR02067"/>
    </source>
</evidence>
<name>A0A2J7TMI8_METSI</name>
<keyword evidence="3 7" id="KW-0479">Metal-binding</keyword>
<dbReference type="GO" id="GO:0046872">
    <property type="term" value="F:metal ion binding"/>
    <property type="evidence" value="ECO:0007669"/>
    <property type="project" value="UniProtKB-KW"/>
</dbReference>
<evidence type="ECO:0000256" key="7">
    <source>
        <dbReference type="PIRSR" id="PIRSR600760-2"/>
    </source>
</evidence>
<keyword evidence="5 7" id="KW-0460">Magnesium</keyword>
<dbReference type="AlphaFoldDB" id="A0A2J7TMI8"/>
<dbReference type="EMBL" id="PDZR01000001">
    <property type="protein sequence ID" value="PNG27989.1"/>
    <property type="molecule type" value="Genomic_DNA"/>
</dbReference>
<accession>A0A2J7TMI8</accession>
<organism evidence="8 9">
    <name type="scientific">Methylocella silvestris</name>
    <dbReference type="NCBI Taxonomy" id="199596"/>
    <lineage>
        <taxon>Bacteria</taxon>
        <taxon>Pseudomonadati</taxon>
        <taxon>Pseudomonadota</taxon>
        <taxon>Alphaproteobacteria</taxon>
        <taxon>Hyphomicrobiales</taxon>
        <taxon>Beijerinckiaceae</taxon>
        <taxon>Methylocella</taxon>
    </lineage>
</organism>
<sequence length="265" mass="28261">MTAVDFAAFVERLSEIACETILPFFRTALGATDKNVGGAFDPVTEADHAAEAAMRRLIMTTFPNHGIIGEEFGSIRSDAEFVWVLDPIDGTKSFIAGLPTWGSLIGLLHNGAPTYGVLVQPFTRERFIGDGVGAIWRGPGQAGELVERKLTTRLCDNFTEATLLTTSPLLYAEDKLAAFRRVEALVRLSRYGGDCYAFAMLAAGHVDCVIESGLKTYDIAPLIPIIEGAGGVVTDWAGGSAVQGGDIVASGCAQLHVRALKLLQD</sequence>
<dbReference type="Gene3D" id="3.40.190.80">
    <property type="match status" value="1"/>
</dbReference>
<dbReference type="RefSeq" id="WP_102842297.1">
    <property type="nucleotide sequence ID" value="NZ_PDZR01000001.1"/>
</dbReference>
<feature type="binding site" evidence="7">
    <location>
        <position position="218"/>
    </location>
    <ligand>
        <name>Mg(2+)</name>
        <dbReference type="ChEBI" id="CHEBI:18420"/>
        <label>1</label>
        <note>catalytic</note>
    </ligand>
</feature>